<dbReference type="RefSeq" id="XP_056050767.1">
    <property type="nucleotide sequence ID" value="XM_056193763.1"/>
</dbReference>
<dbReference type="GeneID" id="80889487"/>
<dbReference type="KEGG" id="amus:LMH87_002328"/>
<dbReference type="Proteomes" id="UP001144673">
    <property type="component" value="Chromosome 3"/>
</dbReference>
<dbReference type="EMBL" id="JAJHUN010000010">
    <property type="protein sequence ID" value="KAJ4147826.1"/>
    <property type="molecule type" value="Genomic_DNA"/>
</dbReference>
<comment type="caution">
    <text evidence="1">The sequence shown here is derived from an EMBL/GenBank/DDBJ whole genome shotgun (WGS) entry which is preliminary data.</text>
</comment>
<gene>
    <name evidence="1" type="ORF">LMH87_002328</name>
</gene>
<accession>A0A9W8Q9C9</accession>
<organism evidence="1 2">
    <name type="scientific">Akanthomyces muscarius</name>
    <name type="common">Entomopathogenic fungus</name>
    <name type="synonym">Lecanicillium muscarium</name>
    <dbReference type="NCBI Taxonomy" id="2231603"/>
    <lineage>
        <taxon>Eukaryota</taxon>
        <taxon>Fungi</taxon>
        <taxon>Dikarya</taxon>
        <taxon>Ascomycota</taxon>
        <taxon>Pezizomycotina</taxon>
        <taxon>Sordariomycetes</taxon>
        <taxon>Hypocreomycetidae</taxon>
        <taxon>Hypocreales</taxon>
        <taxon>Cordycipitaceae</taxon>
        <taxon>Akanthomyces</taxon>
    </lineage>
</organism>
<evidence type="ECO:0000313" key="1">
    <source>
        <dbReference type="EMBL" id="KAJ4147826.1"/>
    </source>
</evidence>
<reference evidence="1" key="1">
    <citation type="journal article" date="2023" name="Access Microbiol">
        <title>De-novo genome assembly for Akanthomyces muscarius, a biocontrol agent of insect agricultural pests.</title>
        <authorList>
            <person name="Erdos Z."/>
            <person name="Studholme D.J."/>
            <person name="Raymond B."/>
            <person name="Sharma M."/>
        </authorList>
    </citation>
    <scope>NUCLEOTIDE SEQUENCE</scope>
    <source>
        <strain evidence="1">Ve6</strain>
    </source>
</reference>
<sequence length="172" mass="18967">MTVRSEDGTRHWHRGCLCGRPSSYGYAPAAPAVDRTVTVKLKDNGIIQRHRTRPSSWTKQQVESAVRANATTKSVTVVAAHLLKSGDVQIVTKTTTETKQLTENHGWIKSLGENAELVVPLVDAAPALLEVYVDDMNNPRISMRDGTHARGFTGVRVWETSAKVDNYMVRGL</sequence>
<name>A0A9W8Q9C9_AKAMU</name>
<protein>
    <submittedName>
        <fullName evidence="1">Uncharacterized protein</fullName>
    </submittedName>
</protein>
<evidence type="ECO:0000313" key="2">
    <source>
        <dbReference type="Proteomes" id="UP001144673"/>
    </source>
</evidence>
<keyword evidence="2" id="KW-1185">Reference proteome</keyword>
<dbReference type="AlphaFoldDB" id="A0A9W8Q9C9"/>
<proteinExistence type="predicted"/>